<keyword evidence="1" id="KW-0732">Signal</keyword>
<gene>
    <name evidence="2" type="primary">RvY_04933</name>
    <name evidence="2" type="synonym">RvY_04933.2</name>
    <name evidence="2" type="ORF">RvY_04933-2</name>
</gene>
<accession>A0A1D1V001</accession>
<feature type="chain" id="PRO_5008897843" description="Secreted protein" evidence="1">
    <location>
        <begin position="36"/>
        <end position="91"/>
    </location>
</feature>
<evidence type="ECO:0000313" key="3">
    <source>
        <dbReference type="Proteomes" id="UP000186922"/>
    </source>
</evidence>
<keyword evidence="3" id="KW-1185">Reference proteome</keyword>
<organism evidence="2 3">
    <name type="scientific">Ramazzottius varieornatus</name>
    <name type="common">Water bear</name>
    <name type="synonym">Tardigrade</name>
    <dbReference type="NCBI Taxonomy" id="947166"/>
    <lineage>
        <taxon>Eukaryota</taxon>
        <taxon>Metazoa</taxon>
        <taxon>Ecdysozoa</taxon>
        <taxon>Tardigrada</taxon>
        <taxon>Eutardigrada</taxon>
        <taxon>Parachela</taxon>
        <taxon>Hypsibioidea</taxon>
        <taxon>Ramazzottiidae</taxon>
        <taxon>Ramazzottius</taxon>
    </lineage>
</organism>
<name>A0A1D1V001_RAMVA</name>
<comment type="caution">
    <text evidence="2">The sequence shown here is derived from an EMBL/GenBank/DDBJ whole genome shotgun (WGS) entry which is preliminary data.</text>
</comment>
<reference evidence="2 3" key="1">
    <citation type="journal article" date="2016" name="Nat. Commun.">
        <title>Extremotolerant tardigrade genome and improved radiotolerance of human cultured cells by tardigrade-unique protein.</title>
        <authorList>
            <person name="Hashimoto T."/>
            <person name="Horikawa D.D."/>
            <person name="Saito Y."/>
            <person name="Kuwahara H."/>
            <person name="Kozuka-Hata H."/>
            <person name="Shin-I T."/>
            <person name="Minakuchi Y."/>
            <person name="Ohishi K."/>
            <person name="Motoyama A."/>
            <person name="Aizu T."/>
            <person name="Enomoto A."/>
            <person name="Kondo K."/>
            <person name="Tanaka S."/>
            <person name="Hara Y."/>
            <person name="Koshikawa S."/>
            <person name="Sagara H."/>
            <person name="Miura T."/>
            <person name="Yokobori S."/>
            <person name="Miyagawa K."/>
            <person name="Suzuki Y."/>
            <person name="Kubo T."/>
            <person name="Oyama M."/>
            <person name="Kohara Y."/>
            <person name="Fujiyama A."/>
            <person name="Arakawa K."/>
            <person name="Katayama T."/>
            <person name="Toyoda A."/>
            <person name="Kunieda T."/>
        </authorList>
    </citation>
    <scope>NUCLEOTIDE SEQUENCE [LARGE SCALE GENOMIC DNA]</scope>
    <source>
        <strain evidence="2 3">YOKOZUNA-1</strain>
    </source>
</reference>
<protein>
    <recommendedName>
        <fullName evidence="4">Secreted protein</fullName>
    </recommendedName>
</protein>
<sequence>MLNPIIFWNIRGIIEPTSCCAWILFSLVLTEGASSHKKTAYVDGDIMIVRHARAARTSASEQWRPHMWQDLGAVRYSATGSHAEDHREDQR</sequence>
<evidence type="ECO:0000256" key="1">
    <source>
        <dbReference type="SAM" id="SignalP"/>
    </source>
</evidence>
<feature type="signal peptide" evidence="1">
    <location>
        <begin position="1"/>
        <end position="35"/>
    </location>
</feature>
<proteinExistence type="predicted"/>
<dbReference type="EMBL" id="BDGG01000002">
    <property type="protein sequence ID" value="GAU92917.1"/>
    <property type="molecule type" value="Genomic_DNA"/>
</dbReference>
<dbReference type="AlphaFoldDB" id="A0A1D1V001"/>
<evidence type="ECO:0008006" key="4">
    <source>
        <dbReference type="Google" id="ProtNLM"/>
    </source>
</evidence>
<evidence type="ECO:0000313" key="2">
    <source>
        <dbReference type="EMBL" id="GAU92917.1"/>
    </source>
</evidence>
<dbReference type="Proteomes" id="UP000186922">
    <property type="component" value="Unassembled WGS sequence"/>
</dbReference>